<gene>
    <name evidence="2" type="ORF">S101468_01346</name>
</gene>
<protein>
    <submittedName>
        <fullName evidence="2">Uncharacterized protein</fullName>
    </submittedName>
</protein>
<dbReference type="AlphaFoldDB" id="A0AAC9X2L9"/>
<keyword evidence="1" id="KW-0812">Transmembrane</keyword>
<reference evidence="2 3" key="1">
    <citation type="submission" date="2017-06" db="EMBL/GenBank/DDBJ databases">
        <title>Genome sequence of Acetobacter pasteurianus subsp. pasteurianus strain SRCM101468.</title>
        <authorList>
            <person name="Cho S.H."/>
        </authorList>
    </citation>
    <scope>NUCLEOTIDE SEQUENCE [LARGE SCALE GENOMIC DNA]</scope>
    <source>
        <strain evidence="2 3">SRCM101468</strain>
    </source>
</reference>
<evidence type="ECO:0000313" key="2">
    <source>
        <dbReference type="EMBL" id="ASC05604.1"/>
    </source>
</evidence>
<dbReference type="Proteomes" id="UP000196816">
    <property type="component" value="Chromosome"/>
</dbReference>
<name>A0AAC9X2L9_ACEPA</name>
<sequence length="55" mass="6440">MQRRIHIRLSGEQFRMMPDLEFGMIVGGVGSACATIIFVVAWLLLVRWSDFWRNK</sequence>
<dbReference type="EMBL" id="CP021922">
    <property type="protein sequence ID" value="ASC05604.1"/>
    <property type="molecule type" value="Genomic_DNA"/>
</dbReference>
<organism evidence="2 3">
    <name type="scientific">Acetobacter pasteurianus subsp. pasteurianus</name>
    <dbReference type="NCBI Taxonomy" id="481145"/>
    <lineage>
        <taxon>Bacteria</taxon>
        <taxon>Pseudomonadati</taxon>
        <taxon>Pseudomonadota</taxon>
        <taxon>Alphaproteobacteria</taxon>
        <taxon>Acetobacterales</taxon>
        <taxon>Acetobacteraceae</taxon>
        <taxon>Acetobacter</taxon>
    </lineage>
</organism>
<proteinExistence type="predicted"/>
<evidence type="ECO:0000313" key="3">
    <source>
        <dbReference type="Proteomes" id="UP000196816"/>
    </source>
</evidence>
<keyword evidence="1" id="KW-0472">Membrane</keyword>
<accession>A0AAC9X2L9</accession>
<dbReference type="RefSeq" id="WP_157666414.1">
    <property type="nucleotide sequence ID" value="NZ_CP021922.1"/>
</dbReference>
<feature type="transmembrane region" description="Helical" evidence="1">
    <location>
        <begin position="20"/>
        <end position="45"/>
    </location>
</feature>
<evidence type="ECO:0000256" key="1">
    <source>
        <dbReference type="SAM" id="Phobius"/>
    </source>
</evidence>
<keyword evidence="1" id="KW-1133">Transmembrane helix</keyword>
<dbReference type="PROSITE" id="PS51257">
    <property type="entry name" value="PROKAR_LIPOPROTEIN"/>
    <property type="match status" value="1"/>
</dbReference>